<proteinExistence type="predicted"/>
<evidence type="ECO:0000313" key="5">
    <source>
        <dbReference type="Proteomes" id="UP000294752"/>
    </source>
</evidence>
<evidence type="ECO:0000256" key="2">
    <source>
        <dbReference type="SAM" id="SignalP"/>
    </source>
</evidence>
<comment type="caution">
    <text evidence="4">The sequence shown here is derived from an EMBL/GenBank/DDBJ whole genome shotgun (WGS) entry which is preliminary data.</text>
</comment>
<feature type="chain" id="PRO_5020200648" evidence="2">
    <location>
        <begin position="32"/>
        <end position="481"/>
    </location>
</feature>
<dbReference type="Gene3D" id="2.60.40.1740">
    <property type="entry name" value="hypothetical protein (bacova_03559)"/>
    <property type="match status" value="2"/>
</dbReference>
<sequence length="481" mass="51961">MKRYIKQCCASRAHCLALLLSIALLSSCRQHDLALPQDLIIYMPTGSTANSMDATFVTARRQVLAGSGTAFPVLLTRAYDRDVQVTASIDTSLLADYDRQNNTQSPRFPDGSFALEGNGQVRIPGGQERSVDSLRVTLGSQAAGLDLTKQYVLPVRLLGTDSNLPLSSNRAVMYLRIRFAPITMQLNGMPENRVMAIRINRTPAGDVVNGNLQLTAALSTVFAQPLSVGLAARQDWLADYNQVNQTRYEAFPAGTFTLNPSTVSIGAGALEAATAFSLALSNTTAFEPGRDYMLPVGVVDEGPIPPHETQGAAYFTVSVALQNIDPANPAPSGSRVDRSGWTATASSTDTQYAPGGIPAMAFDNNPATGWHSAFGAANVIFTVDMQTLKNIRGFSFTPRYWNYFSSVFVSAVTAMEVSSSNDGVNWLVQGSYSGSMPGGTASNPQLRNLSFYTAVQARYFRFRITQYGQYMPGFGELYAFE</sequence>
<dbReference type="InterPro" id="IPR008979">
    <property type="entry name" value="Galactose-bd-like_sf"/>
</dbReference>
<dbReference type="Pfam" id="PF00754">
    <property type="entry name" value="F5_F8_type_C"/>
    <property type="match status" value="1"/>
</dbReference>
<dbReference type="PROSITE" id="PS50022">
    <property type="entry name" value="FA58C_3"/>
    <property type="match status" value="1"/>
</dbReference>
<dbReference type="RefSeq" id="WP_133638681.1">
    <property type="nucleotide sequence ID" value="NZ_SNZV01000001.1"/>
</dbReference>
<keyword evidence="5" id="KW-1185">Reference proteome</keyword>
<evidence type="ECO:0000313" key="4">
    <source>
        <dbReference type="EMBL" id="TDS17582.1"/>
    </source>
</evidence>
<dbReference type="Pfam" id="PF08522">
    <property type="entry name" value="BT_3987-like_N"/>
    <property type="match status" value="2"/>
</dbReference>
<evidence type="ECO:0000256" key="1">
    <source>
        <dbReference type="SAM" id="MobiDB-lite"/>
    </source>
</evidence>
<keyword evidence="2" id="KW-0732">Signal</keyword>
<reference evidence="4 5" key="1">
    <citation type="submission" date="2019-03" db="EMBL/GenBank/DDBJ databases">
        <title>Genomic Encyclopedia of Type Strains, Phase III (KMG-III): the genomes of soil and plant-associated and newly described type strains.</title>
        <authorList>
            <person name="Whitman W."/>
        </authorList>
    </citation>
    <scope>NUCLEOTIDE SEQUENCE [LARGE SCALE GENOMIC DNA]</scope>
    <source>
        <strain evidence="4 5">CGMCC 1.12801</strain>
    </source>
</reference>
<gene>
    <name evidence="4" type="ORF">B0I21_101449</name>
</gene>
<accession>A0A4R7DAW6</accession>
<dbReference type="InterPro" id="IPR013728">
    <property type="entry name" value="BT_3987-like_N"/>
</dbReference>
<evidence type="ECO:0000259" key="3">
    <source>
        <dbReference type="PROSITE" id="PS50022"/>
    </source>
</evidence>
<organism evidence="4 5">
    <name type="scientific">Sphingobacterium paludis</name>
    <dbReference type="NCBI Taxonomy" id="1476465"/>
    <lineage>
        <taxon>Bacteria</taxon>
        <taxon>Pseudomonadati</taxon>
        <taxon>Bacteroidota</taxon>
        <taxon>Sphingobacteriia</taxon>
        <taxon>Sphingobacteriales</taxon>
        <taxon>Sphingobacteriaceae</taxon>
        <taxon>Sphingobacterium</taxon>
    </lineage>
</organism>
<dbReference type="Gene3D" id="2.60.120.260">
    <property type="entry name" value="Galactose-binding domain-like"/>
    <property type="match status" value="1"/>
</dbReference>
<dbReference type="EMBL" id="SNZV01000001">
    <property type="protein sequence ID" value="TDS17582.1"/>
    <property type="molecule type" value="Genomic_DNA"/>
</dbReference>
<dbReference type="InterPro" id="IPR000421">
    <property type="entry name" value="FA58C"/>
</dbReference>
<protein>
    <submittedName>
        <fullName evidence="4">Uncharacterized protein DUF1735</fullName>
    </submittedName>
</protein>
<dbReference type="AlphaFoldDB" id="A0A4R7DAW6"/>
<feature type="signal peptide" evidence="2">
    <location>
        <begin position="1"/>
        <end position="31"/>
    </location>
</feature>
<feature type="region of interest" description="Disordered" evidence="1">
    <location>
        <begin position="327"/>
        <end position="348"/>
    </location>
</feature>
<dbReference type="Proteomes" id="UP000294752">
    <property type="component" value="Unassembled WGS sequence"/>
</dbReference>
<dbReference type="PROSITE" id="PS51257">
    <property type="entry name" value="PROKAR_LIPOPROTEIN"/>
    <property type="match status" value="1"/>
</dbReference>
<dbReference type="OrthoDB" id="697120at2"/>
<name>A0A4R7DAW6_9SPHI</name>
<feature type="domain" description="F5/8 type C" evidence="3">
    <location>
        <begin position="324"/>
        <end position="481"/>
    </location>
</feature>
<dbReference type="SUPFAM" id="SSF49785">
    <property type="entry name" value="Galactose-binding domain-like"/>
    <property type="match status" value="1"/>
</dbReference>